<evidence type="ECO:0000259" key="17">
    <source>
        <dbReference type="PROSITE" id="PS50975"/>
    </source>
</evidence>
<evidence type="ECO:0000256" key="16">
    <source>
        <dbReference type="PROSITE-ProRule" id="PRU00409"/>
    </source>
</evidence>
<keyword evidence="5 15" id="KW-0479">Metal-binding</keyword>
<dbReference type="GO" id="GO:0009252">
    <property type="term" value="P:peptidoglycan biosynthetic process"/>
    <property type="evidence" value="ECO:0007669"/>
    <property type="project" value="UniProtKB-UniRule"/>
</dbReference>
<dbReference type="AlphaFoldDB" id="L7VV89"/>
<dbReference type="GO" id="GO:0008716">
    <property type="term" value="F:D-alanine-D-alanine ligase activity"/>
    <property type="evidence" value="ECO:0007669"/>
    <property type="project" value="UniProtKB-UniRule"/>
</dbReference>
<keyword evidence="9 13" id="KW-0133">Cell shape</keyword>
<dbReference type="NCBIfam" id="NF002378">
    <property type="entry name" value="PRK01372.1"/>
    <property type="match status" value="1"/>
</dbReference>
<feature type="binding site" evidence="15">
    <location>
        <position position="284"/>
    </location>
    <ligand>
        <name>Mg(2+)</name>
        <dbReference type="ChEBI" id="CHEBI:18420"/>
        <label>1</label>
    </ligand>
</feature>
<evidence type="ECO:0000256" key="8">
    <source>
        <dbReference type="ARBA" id="ARBA00022842"/>
    </source>
</evidence>
<dbReference type="InterPro" id="IPR011095">
    <property type="entry name" value="Dala_Dala_lig_C"/>
</dbReference>
<keyword evidence="7 16" id="KW-0067">ATP-binding</keyword>
<evidence type="ECO:0000256" key="12">
    <source>
        <dbReference type="ARBA" id="ARBA00023316"/>
    </source>
</evidence>
<evidence type="ECO:0000256" key="14">
    <source>
        <dbReference type="PIRSR" id="PIRSR039102-1"/>
    </source>
</evidence>
<dbReference type="Gene3D" id="3.30.470.20">
    <property type="entry name" value="ATP-grasp fold, B domain"/>
    <property type="match status" value="1"/>
</dbReference>
<reference evidence="18" key="1">
    <citation type="submission" date="2012-09" db="EMBL/GenBank/DDBJ databases">
        <title>Metagenomic Characterization of a Microbial Community in Wastewater Detects High Levels of Antibiotic Resistance.</title>
        <authorList>
            <person name="Abrams M."/>
            <person name="Caldwell A."/>
            <person name="Vandaei E."/>
            <person name="Lee W."/>
            <person name="Perrott J."/>
            <person name="Khan S.Y."/>
            <person name="Ta J."/>
            <person name="Romero D."/>
            <person name="Nguyen V."/>
            <person name="Pourmand N."/>
            <person name="Ouverney C.C."/>
        </authorList>
    </citation>
    <scope>NUCLEOTIDE SEQUENCE</scope>
</reference>
<protein>
    <recommendedName>
        <fullName evidence="13">D-alanine--D-alanine ligase</fullName>
        <ecNumber evidence="13">6.3.2.4</ecNumber>
    </recommendedName>
    <alternativeName>
        <fullName evidence="13">D-Ala-D-Ala ligase</fullName>
    </alternativeName>
    <alternativeName>
        <fullName evidence="13">D-alanylalanine synthetase</fullName>
    </alternativeName>
</protein>
<comment type="cofactor">
    <cofactor evidence="15">
        <name>Mg(2+)</name>
        <dbReference type="ChEBI" id="CHEBI:18420"/>
    </cofactor>
    <cofactor evidence="15">
        <name>Mn(2+)</name>
        <dbReference type="ChEBI" id="CHEBI:29035"/>
    </cofactor>
    <text evidence="15">Binds 2 magnesium or manganese ions per subunit.</text>
</comment>
<evidence type="ECO:0000256" key="3">
    <source>
        <dbReference type="ARBA" id="ARBA00022490"/>
    </source>
</evidence>
<comment type="catalytic activity">
    <reaction evidence="13">
        <text>2 D-alanine + ATP = D-alanyl-D-alanine + ADP + phosphate + H(+)</text>
        <dbReference type="Rhea" id="RHEA:11224"/>
        <dbReference type="ChEBI" id="CHEBI:15378"/>
        <dbReference type="ChEBI" id="CHEBI:30616"/>
        <dbReference type="ChEBI" id="CHEBI:43474"/>
        <dbReference type="ChEBI" id="CHEBI:57416"/>
        <dbReference type="ChEBI" id="CHEBI:57822"/>
        <dbReference type="ChEBI" id="CHEBI:456216"/>
        <dbReference type="EC" id="6.3.2.4"/>
    </reaction>
</comment>
<dbReference type="PROSITE" id="PS00844">
    <property type="entry name" value="DALA_DALA_LIGASE_2"/>
    <property type="match status" value="1"/>
</dbReference>
<dbReference type="EC" id="6.3.2.4" evidence="13"/>
<organism evidence="18">
    <name type="scientific">uncultured bacterium A1Q1_fos_1050</name>
    <dbReference type="NCBI Taxonomy" id="1256538"/>
    <lineage>
        <taxon>Bacteria</taxon>
        <taxon>environmental samples</taxon>
    </lineage>
</organism>
<evidence type="ECO:0000256" key="7">
    <source>
        <dbReference type="ARBA" id="ARBA00022840"/>
    </source>
</evidence>
<dbReference type="InterPro" id="IPR011761">
    <property type="entry name" value="ATP-grasp"/>
</dbReference>
<sequence length="347" mass="37037">MTLATSPNSSEVHWNHAQAAPLPAAASFGRVAVLMGGQSSERDISLMSGAGVLQALQARGVDALAFDPRERGLHELRDEGVARCFIALHGRDGEDGTVQGTLELLGIPYTGSGVLASALCMDKLMTKRIWSSEGLPTPRWVRLSPGELRRERLRTVPDELGLPLIVKPPREGSSIGVSKVAGYSEMQTAVDLATRYDADVLCEAFIAGDEVTCAVLHDGTALRALPVVRIVAPDGAYDYQNKYFTDVVRYDCPSGLPEPEELAIQALSLAAFRSLGCRAWGRADFMIRASDRRPFLLEMNTSPGMTGHSLVPMAARAAGMDYETLCLRVLAMATTDAAAGAHKGAGA</sequence>
<dbReference type="InterPro" id="IPR016185">
    <property type="entry name" value="PreATP-grasp_dom_sf"/>
</dbReference>
<gene>
    <name evidence="13" type="primary">ddl</name>
</gene>
<dbReference type="GO" id="GO:0046872">
    <property type="term" value="F:metal ion binding"/>
    <property type="evidence" value="ECO:0007669"/>
    <property type="project" value="UniProtKB-KW"/>
</dbReference>
<keyword evidence="11 15" id="KW-0464">Manganese</keyword>
<dbReference type="PROSITE" id="PS50975">
    <property type="entry name" value="ATP_GRASP"/>
    <property type="match status" value="1"/>
</dbReference>
<evidence type="ECO:0000256" key="5">
    <source>
        <dbReference type="ARBA" id="ARBA00022723"/>
    </source>
</evidence>
<keyword evidence="12 13" id="KW-0961">Cell wall biogenesis/degradation</keyword>
<evidence type="ECO:0000256" key="9">
    <source>
        <dbReference type="ARBA" id="ARBA00022960"/>
    </source>
</evidence>
<dbReference type="Pfam" id="PF07478">
    <property type="entry name" value="Dala_Dala_lig_C"/>
    <property type="match status" value="1"/>
</dbReference>
<dbReference type="NCBIfam" id="TIGR01205">
    <property type="entry name" value="D_ala_D_alaTIGR"/>
    <property type="match status" value="1"/>
</dbReference>
<feature type="active site" evidence="14">
    <location>
        <position position="173"/>
    </location>
</feature>
<evidence type="ECO:0000256" key="4">
    <source>
        <dbReference type="ARBA" id="ARBA00022598"/>
    </source>
</evidence>
<dbReference type="GO" id="GO:0008360">
    <property type="term" value="P:regulation of cell shape"/>
    <property type="evidence" value="ECO:0007669"/>
    <property type="project" value="UniProtKB-KW"/>
</dbReference>
<keyword evidence="4 13" id="KW-0436">Ligase</keyword>
<name>L7VV89_9BACT</name>
<dbReference type="HAMAP" id="MF_00047">
    <property type="entry name" value="Dala_Dala_lig"/>
    <property type="match status" value="1"/>
</dbReference>
<comment type="pathway">
    <text evidence="13">Cell wall biogenesis; peptidoglycan biosynthesis.</text>
</comment>
<dbReference type="GO" id="GO:0005829">
    <property type="term" value="C:cytosol"/>
    <property type="evidence" value="ECO:0007669"/>
    <property type="project" value="TreeGrafter"/>
</dbReference>
<dbReference type="PROSITE" id="PS00843">
    <property type="entry name" value="DALA_DALA_LIGASE_1"/>
    <property type="match status" value="1"/>
</dbReference>
<comment type="subcellular location">
    <subcellularLocation>
        <location evidence="1 13">Cytoplasm</location>
    </subcellularLocation>
</comment>
<dbReference type="InterPro" id="IPR005905">
    <property type="entry name" value="D_ala_D_ala"/>
</dbReference>
<accession>L7VV89</accession>
<dbReference type="GO" id="GO:0005524">
    <property type="term" value="F:ATP binding"/>
    <property type="evidence" value="ECO:0007669"/>
    <property type="project" value="UniProtKB-UniRule"/>
</dbReference>
<evidence type="ECO:0000256" key="6">
    <source>
        <dbReference type="ARBA" id="ARBA00022741"/>
    </source>
</evidence>
<feature type="binding site" evidence="15">
    <location>
        <position position="298"/>
    </location>
    <ligand>
        <name>Mg(2+)</name>
        <dbReference type="ChEBI" id="CHEBI:18420"/>
        <label>2</label>
    </ligand>
</feature>
<dbReference type="EMBL" id="JX649857">
    <property type="protein sequence ID" value="AGC70918.1"/>
    <property type="molecule type" value="Genomic_DNA"/>
</dbReference>
<dbReference type="SUPFAM" id="SSF56059">
    <property type="entry name" value="Glutathione synthetase ATP-binding domain-like"/>
    <property type="match status" value="1"/>
</dbReference>
<keyword evidence="6 16" id="KW-0547">Nucleotide-binding</keyword>
<evidence type="ECO:0000256" key="2">
    <source>
        <dbReference type="ARBA" id="ARBA00010871"/>
    </source>
</evidence>
<comment type="similarity">
    <text evidence="2 13">Belongs to the D-alanine--D-alanine ligase family.</text>
</comment>
<dbReference type="Gene3D" id="3.40.50.20">
    <property type="match status" value="1"/>
</dbReference>
<dbReference type="SUPFAM" id="SSF52440">
    <property type="entry name" value="PreATP-grasp domain"/>
    <property type="match status" value="1"/>
</dbReference>
<feature type="domain" description="ATP-grasp" evidence="17">
    <location>
        <begin position="127"/>
        <end position="331"/>
    </location>
</feature>
<proteinExistence type="inferred from homology"/>
<keyword evidence="8 15" id="KW-0460">Magnesium</keyword>
<evidence type="ECO:0000313" key="18">
    <source>
        <dbReference type="EMBL" id="AGC70918.1"/>
    </source>
</evidence>
<dbReference type="Pfam" id="PF01820">
    <property type="entry name" value="Dala_Dala_lig_N"/>
    <property type="match status" value="1"/>
</dbReference>
<comment type="function">
    <text evidence="13">Cell wall formation.</text>
</comment>
<dbReference type="UniPathway" id="UPA00219"/>
<evidence type="ECO:0000256" key="11">
    <source>
        <dbReference type="ARBA" id="ARBA00023211"/>
    </source>
</evidence>
<keyword evidence="3 13" id="KW-0963">Cytoplasm</keyword>
<dbReference type="InterPro" id="IPR011127">
    <property type="entry name" value="Dala_Dala_lig_N"/>
</dbReference>
<dbReference type="PANTHER" id="PTHR23132">
    <property type="entry name" value="D-ALANINE--D-ALANINE LIGASE"/>
    <property type="match status" value="1"/>
</dbReference>
<dbReference type="PIRSF" id="PIRSF039102">
    <property type="entry name" value="Ddl/VanB"/>
    <property type="match status" value="1"/>
</dbReference>
<dbReference type="InterPro" id="IPR000291">
    <property type="entry name" value="D-Ala_lig_Van_CS"/>
</dbReference>
<evidence type="ECO:0000256" key="13">
    <source>
        <dbReference type="HAMAP-Rule" id="MF_00047"/>
    </source>
</evidence>
<feature type="active site" evidence="14">
    <location>
        <position position="309"/>
    </location>
</feature>
<dbReference type="PANTHER" id="PTHR23132:SF23">
    <property type="entry name" value="D-ALANINE--D-ALANINE LIGASE B"/>
    <property type="match status" value="1"/>
</dbReference>
<feature type="active site" evidence="14">
    <location>
        <position position="41"/>
    </location>
</feature>
<dbReference type="FunFam" id="3.40.50.20:FF:000013">
    <property type="entry name" value="D-alanine--D-alanine ligase"/>
    <property type="match status" value="1"/>
</dbReference>
<evidence type="ECO:0000256" key="1">
    <source>
        <dbReference type="ARBA" id="ARBA00004496"/>
    </source>
</evidence>
<evidence type="ECO:0000256" key="10">
    <source>
        <dbReference type="ARBA" id="ARBA00022984"/>
    </source>
</evidence>
<dbReference type="GO" id="GO:0071555">
    <property type="term" value="P:cell wall organization"/>
    <property type="evidence" value="ECO:0007669"/>
    <property type="project" value="UniProtKB-KW"/>
</dbReference>
<feature type="binding site" evidence="15">
    <location>
        <position position="300"/>
    </location>
    <ligand>
        <name>Mg(2+)</name>
        <dbReference type="ChEBI" id="CHEBI:18420"/>
        <label>2</label>
    </ligand>
</feature>
<feature type="binding site" evidence="15">
    <location>
        <position position="298"/>
    </location>
    <ligand>
        <name>Mg(2+)</name>
        <dbReference type="ChEBI" id="CHEBI:18420"/>
        <label>1</label>
    </ligand>
</feature>
<keyword evidence="10 13" id="KW-0573">Peptidoglycan synthesis</keyword>
<dbReference type="Gene3D" id="3.30.1490.20">
    <property type="entry name" value="ATP-grasp fold, A domain"/>
    <property type="match status" value="1"/>
</dbReference>
<dbReference type="InterPro" id="IPR013815">
    <property type="entry name" value="ATP_grasp_subdomain_1"/>
</dbReference>
<evidence type="ECO:0000256" key="15">
    <source>
        <dbReference type="PIRSR" id="PIRSR039102-3"/>
    </source>
</evidence>